<organism evidence="2 3">
    <name type="scientific">Ricinus communis</name>
    <name type="common">Castor bean</name>
    <dbReference type="NCBI Taxonomy" id="3988"/>
    <lineage>
        <taxon>Eukaryota</taxon>
        <taxon>Viridiplantae</taxon>
        <taxon>Streptophyta</taxon>
        <taxon>Embryophyta</taxon>
        <taxon>Tracheophyta</taxon>
        <taxon>Spermatophyta</taxon>
        <taxon>Magnoliopsida</taxon>
        <taxon>eudicotyledons</taxon>
        <taxon>Gunneridae</taxon>
        <taxon>Pentapetalae</taxon>
        <taxon>rosids</taxon>
        <taxon>fabids</taxon>
        <taxon>Malpighiales</taxon>
        <taxon>Euphorbiaceae</taxon>
        <taxon>Acalyphoideae</taxon>
        <taxon>Acalypheae</taxon>
        <taxon>Ricinus</taxon>
    </lineage>
</organism>
<dbReference type="InterPro" id="IPR044824">
    <property type="entry name" value="MAIN-like"/>
</dbReference>
<evidence type="ECO:0000256" key="1">
    <source>
        <dbReference type="SAM" id="Phobius"/>
    </source>
</evidence>
<gene>
    <name evidence="2" type="ORF">RCOM_1426100</name>
</gene>
<name>B9RRP7_RICCO</name>
<dbReference type="AlphaFoldDB" id="B9RRP7"/>
<dbReference type="STRING" id="3988.B9RRP7"/>
<evidence type="ECO:0000313" key="2">
    <source>
        <dbReference type="EMBL" id="EEF45971.1"/>
    </source>
</evidence>
<keyword evidence="1" id="KW-0472">Membrane</keyword>
<dbReference type="InParanoid" id="B9RRP7"/>
<reference evidence="3" key="1">
    <citation type="journal article" date="2010" name="Nat. Biotechnol.">
        <title>Draft genome sequence of the oilseed species Ricinus communis.</title>
        <authorList>
            <person name="Chan A.P."/>
            <person name="Crabtree J."/>
            <person name="Zhao Q."/>
            <person name="Lorenzi H."/>
            <person name="Orvis J."/>
            <person name="Puiu D."/>
            <person name="Melake-Berhan A."/>
            <person name="Jones K.M."/>
            <person name="Redman J."/>
            <person name="Chen G."/>
            <person name="Cahoon E.B."/>
            <person name="Gedil M."/>
            <person name="Stanke M."/>
            <person name="Haas B.J."/>
            <person name="Wortman J.R."/>
            <person name="Fraser-Liggett C.M."/>
            <person name="Ravel J."/>
            <person name="Rabinowicz P.D."/>
        </authorList>
    </citation>
    <scope>NUCLEOTIDE SEQUENCE [LARGE SCALE GENOMIC DNA]</scope>
    <source>
        <strain evidence="3">cv. Hale</strain>
    </source>
</reference>
<dbReference type="PANTHER" id="PTHR46033:SF8">
    <property type="entry name" value="PROTEIN MAINTENANCE OF MERISTEMS-LIKE"/>
    <property type="match status" value="1"/>
</dbReference>
<accession>B9RRP7</accession>
<sequence>MEATDFHLFLSTLPRLTPKNNATAMTTLLERWSDTTYTFLLPFGEKTIMPLDFTALIGIRFGGPRRDTTTAAFTDEEVDQYARSFLMFLFGASIFADIYLTIQLSFLTILVDINAMGSFTWGQATLCQLYRFMDCGCQGGVKAQKYQLLRIDAPTSASRYPFLYRWANSPSESEGLEGWSGCAPCSICATTLEGYGRAREADGGDPCGNILRGGAGSEMFSYVNYVATLPLRWIGLGGGAPTARAPRLAEHHRLEEMDGESAQIAEMWRTTYADKN</sequence>
<keyword evidence="3" id="KW-1185">Reference proteome</keyword>
<evidence type="ECO:0008006" key="4">
    <source>
        <dbReference type="Google" id="ProtNLM"/>
    </source>
</evidence>
<keyword evidence="1" id="KW-1133">Transmembrane helix</keyword>
<evidence type="ECO:0000313" key="3">
    <source>
        <dbReference type="Proteomes" id="UP000008311"/>
    </source>
</evidence>
<protein>
    <recommendedName>
        <fullName evidence="4">Aminotransferase-like plant mobile domain-containing protein</fullName>
    </recommendedName>
</protein>
<dbReference type="PANTHER" id="PTHR46033">
    <property type="entry name" value="PROTEIN MAIN-LIKE 2"/>
    <property type="match status" value="1"/>
</dbReference>
<keyword evidence="1" id="KW-0812">Transmembrane</keyword>
<dbReference type="Proteomes" id="UP000008311">
    <property type="component" value="Unassembled WGS sequence"/>
</dbReference>
<dbReference type="GO" id="GO:0010073">
    <property type="term" value="P:meristem maintenance"/>
    <property type="evidence" value="ECO:0007669"/>
    <property type="project" value="InterPro"/>
</dbReference>
<dbReference type="EMBL" id="EQ973806">
    <property type="protein sequence ID" value="EEF45971.1"/>
    <property type="molecule type" value="Genomic_DNA"/>
</dbReference>
<proteinExistence type="predicted"/>
<feature type="transmembrane region" description="Helical" evidence="1">
    <location>
        <begin position="85"/>
        <end position="111"/>
    </location>
</feature>